<dbReference type="PANTHER" id="PTHR11757:SF19">
    <property type="entry name" value="PROLYL ENDOPEPTIDASE-LIKE"/>
    <property type="match status" value="1"/>
</dbReference>
<dbReference type="EMBL" id="JANBOI010001002">
    <property type="protein sequence ID" value="KAJ1727726.1"/>
    <property type="molecule type" value="Genomic_DNA"/>
</dbReference>
<dbReference type="InterPro" id="IPR023302">
    <property type="entry name" value="Pept_S9A_N"/>
</dbReference>
<keyword evidence="4 6" id="KW-0720">Serine protease</keyword>
<gene>
    <name evidence="10" type="ORF">LPJ61_004427</name>
</gene>
<dbReference type="PANTHER" id="PTHR11757">
    <property type="entry name" value="PROTEASE FAMILY S9A OLIGOPEPTIDASE"/>
    <property type="match status" value="1"/>
</dbReference>
<comment type="function">
    <text evidence="5">Serine peptidase whose precise substrate specificity remains unclear. Does not cleave peptides after a arginine or lysine residue. Regulates trans-Golgi network morphology and sorting by regulating the membrane binding of the AP-1 complex. May play a role in the regulation of synaptic vesicle exocytosis.</text>
</comment>
<dbReference type="EC" id="3.4.21.-" evidence="6"/>
<dbReference type="InterPro" id="IPR051543">
    <property type="entry name" value="Serine_Peptidase_S9A"/>
</dbReference>
<evidence type="ECO:0000256" key="2">
    <source>
        <dbReference type="ARBA" id="ARBA00022670"/>
    </source>
</evidence>
<evidence type="ECO:0000256" key="6">
    <source>
        <dbReference type="RuleBase" id="RU368024"/>
    </source>
</evidence>
<evidence type="ECO:0000256" key="1">
    <source>
        <dbReference type="ARBA" id="ARBA00005228"/>
    </source>
</evidence>
<keyword evidence="2 6" id="KW-0645">Protease</keyword>
<evidence type="ECO:0000313" key="11">
    <source>
        <dbReference type="Proteomes" id="UP001143981"/>
    </source>
</evidence>
<accession>A0A9W7Y8M3</accession>
<dbReference type="Pfam" id="PF00326">
    <property type="entry name" value="Peptidase_S9"/>
    <property type="match status" value="1"/>
</dbReference>
<evidence type="ECO:0000256" key="4">
    <source>
        <dbReference type="ARBA" id="ARBA00022825"/>
    </source>
</evidence>
<dbReference type="SUPFAM" id="SSF50993">
    <property type="entry name" value="Peptidase/esterase 'gauge' domain"/>
    <property type="match status" value="1"/>
</dbReference>
<proteinExistence type="inferred from homology"/>
<dbReference type="Gene3D" id="2.130.10.120">
    <property type="entry name" value="Prolyl oligopeptidase, N-terminal domain"/>
    <property type="match status" value="1"/>
</dbReference>
<evidence type="ECO:0000256" key="5">
    <source>
        <dbReference type="ARBA" id="ARBA00045448"/>
    </source>
</evidence>
<evidence type="ECO:0000259" key="8">
    <source>
        <dbReference type="Pfam" id="PF00326"/>
    </source>
</evidence>
<evidence type="ECO:0000256" key="7">
    <source>
        <dbReference type="SAM" id="MobiDB-lite"/>
    </source>
</evidence>
<dbReference type="InterPro" id="IPR002470">
    <property type="entry name" value="Peptidase_S9A"/>
</dbReference>
<dbReference type="GO" id="GO:0004252">
    <property type="term" value="F:serine-type endopeptidase activity"/>
    <property type="evidence" value="ECO:0007669"/>
    <property type="project" value="UniProtKB-UniRule"/>
</dbReference>
<dbReference type="Proteomes" id="UP001143981">
    <property type="component" value="Unassembled WGS sequence"/>
</dbReference>
<dbReference type="InterPro" id="IPR029058">
    <property type="entry name" value="AB_hydrolase_fold"/>
</dbReference>
<sequence length="664" mass="71978">MVHATVPEMSRATEVDRVPPPIETKSGDYAYYVRAGAAGSQLYCRRPVADPDGEQVIMDSSALAAAHGYELQSLLVSDGHDFVGCLATRCDGAHVGTESGSLLVFSLASSGSTELVQTLEGVFNFVFGRGDTLFYTVLNDKLRADRVRWHRVGLPLSHDVDVYVEPDDECFVDITRTKDKRFHIISSSTLDSSEVRVFPTNNAGIAPQVALQLLRPRQRGVEYFVDHHGDEFVILTNSPPDDQSSAPVDTPLPFRLVAAPSSCPSSEHWTEMLRMPPGGGQIEDVEIFRNYIMVSTKCQCRPEVVIHNRLTRENARLPLPYGSSGVVRPEPNPQFDSSAVRIGFNSPVHLGSVVEYDMQTMRPSQSWVSTPLHIDADSYTIRHESVPSGDTRIPLTLIHSKAVDLSTAPPTLIRVYGAYGVSLEPEFRLEDVPLLLRGWVIALAHVRGGGELGREWYAAGRGRNKVRAVNDLLACARFLLERGWSAPERLAVTGVSAGGLVVGAALNKAPEYFRAAALHVPFVDPLTAMLSPELPLTGVETAEWGNPAANAADYAAIGEYAPYDNIREAAAAGRAPAILVTAGGQDRRVSVWQPAKWVARLRSRGGYSASVAARAKGQPKLIFVSRMGEGHFLSDGSPGDGDGGSVMAHALRNAFLISELNDVP</sequence>
<dbReference type="Gene3D" id="3.40.50.1820">
    <property type="entry name" value="alpha/beta hydrolase"/>
    <property type="match status" value="1"/>
</dbReference>
<feature type="domain" description="Peptidase S9A N-terminal" evidence="9">
    <location>
        <begin position="9"/>
        <end position="361"/>
    </location>
</feature>
<organism evidence="10 11">
    <name type="scientific">Coemansia biformis</name>
    <dbReference type="NCBI Taxonomy" id="1286918"/>
    <lineage>
        <taxon>Eukaryota</taxon>
        <taxon>Fungi</taxon>
        <taxon>Fungi incertae sedis</taxon>
        <taxon>Zoopagomycota</taxon>
        <taxon>Kickxellomycotina</taxon>
        <taxon>Kickxellomycetes</taxon>
        <taxon>Kickxellales</taxon>
        <taxon>Kickxellaceae</taxon>
        <taxon>Coemansia</taxon>
    </lineage>
</organism>
<comment type="similarity">
    <text evidence="1 6">Belongs to the peptidase S9A family.</text>
</comment>
<dbReference type="OrthoDB" id="248387at2759"/>
<protein>
    <recommendedName>
        <fullName evidence="6">Prolyl endopeptidase</fullName>
        <ecNumber evidence="6">3.4.21.-</ecNumber>
    </recommendedName>
</protein>
<dbReference type="SUPFAM" id="SSF53474">
    <property type="entry name" value="alpha/beta-Hydrolases"/>
    <property type="match status" value="1"/>
</dbReference>
<dbReference type="GO" id="GO:0006508">
    <property type="term" value="P:proteolysis"/>
    <property type="evidence" value="ECO:0007669"/>
    <property type="project" value="UniProtKB-KW"/>
</dbReference>
<feature type="region of interest" description="Disordered" evidence="7">
    <location>
        <begin position="1"/>
        <end position="21"/>
    </location>
</feature>
<evidence type="ECO:0000259" key="9">
    <source>
        <dbReference type="Pfam" id="PF02897"/>
    </source>
</evidence>
<dbReference type="Pfam" id="PF02897">
    <property type="entry name" value="Peptidase_S9_N"/>
    <property type="match status" value="1"/>
</dbReference>
<reference evidence="10" key="1">
    <citation type="submission" date="2022-07" db="EMBL/GenBank/DDBJ databases">
        <title>Phylogenomic reconstructions and comparative analyses of Kickxellomycotina fungi.</title>
        <authorList>
            <person name="Reynolds N.K."/>
            <person name="Stajich J.E."/>
            <person name="Barry K."/>
            <person name="Grigoriev I.V."/>
            <person name="Crous P."/>
            <person name="Smith M.E."/>
        </authorList>
    </citation>
    <scope>NUCLEOTIDE SEQUENCE</scope>
    <source>
        <strain evidence="10">BCRC 34381</strain>
    </source>
</reference>
<dbReference type="AlphaFoldDB" id="A0A9W7Y8M3"/>
<comment type="caution">
    <text evidence="10">The sequence shown here is derived from an EMBL/GenBank/DDBJ whole genome shotgun (WGS) entry which is preliminary data.</text>
</comment>
<feature type="domain" description="Peptidase S9 prolyl oligopeptidase catalytic" evidence="8">
    <location>
        <begin position="427"/>
        <end position="633"/>
    </location>
</feature>
<evidence type="ECO:0000313" key="10">
    <source>
        <dbReference type="EMBL" id="KAJ1727726.1"/>
    </source>
</evidence>
<dbReference type="InterPro" id="IPR001375">
    <property type="entry name" value="Peptidase_S9_cat"/>
</dbReference>
<dbReference type="PRINTS" id="PR00862">
    <property type="entry name" value="PROLIGOPTASE"/>
</dbReference>
<keyword evidence="3 6" id="KW-0378">Hydrolase</keyword>
<keyword evidence="11" id="KW-1185">Reference proteome</keyword>
<evidence type="ECO:0000256" key="3">
    <source>
        <dbReference type="ARBA" id="ARBA00022801"/>
    </source>
</evidence>
<name>A0A9W7Y8M3_9FUNG</name>